<proteinExistence type="predicted"/>
<sequence>GSWRSRSIPASSSATSFLARLEASRAWLDPVNLPTGNSSCCGFCGEPLHFVLQIYAPIESNAAAFHRTLFMFMCPSMACLHRDQHKQWTRNQGNPRRSVRVFRCQLPRTNVFYSSEPPSRNNSDKPLCAGAALCHWCGTWKGDKICGGCKKSRYCSEKHQRHCTGALVIKMIAYR</sequence>
<dbReference type="AlphaFoldDB" id="A0A453I9S8"/>
<evidence type="ECO:0008006" key="3">
    <source>
        <dbReference type="Google" id="ProtNLM"/>
    </source>
</evidence>
<dbReference type="PANTHER" id="PTHR12298:SF4">
    <property type="entry name" value="PROGRAMMED CELL DEATH PROTEIN 2"/>
    <property type="match status" value="1"/>
</dbReference>
<reference evidence="2" key="2">
    <citation type="journal article" date="2017" name="Nat. Plants">
        <title>The Aegilops tauschii genome reveals multiple impacts of transposons.</title>
        <authorList>
            <person name="Zhao G."/>
            <person name="Zou C."/>
            <person name="Li K."/>
            <person name="Wang K."/>
            <person name="Li T."/>
            <person name="Gao L."/>
            <person name="Zhang X."/>
            <person name="Wang H."/>
            <person name="Yang Z."/>
            <person name="Liu X."/>
            <person name="Jiang W."/>
            <person name="Mao L."/>
            <person name="Kong X."/>
            <person name="Jiao Y."/>
            <person name="Jia J."/>
        </authorList>
    </citation>
    <scope>NUCLEOTIDE SEQUENCE [LARGE SCALE GENOMIC DNA]</scope>
    <source>
        <strain evidence="2">cv. AL8/78</strain>
    </source>
</reference>
<dbReference type="Gramene" id="AET4Gv20492600.54">
    <property type="protein sequence ID" value="AET4Gv20492600.54"/>
    <property type="gene ID" value="AET4Gv20492600"/>
</dbReference>
<protein>
    <recommendedName>
        <fullName evidence="3">MYND-type domain-containing protein</fullName>
    </recommendedName>
</protein>
<accession>A0A453I9S8</accession>
<keyword evidence="2" id="KW-1185">Reference proteome</keyword>
<evidence type="ECO:0000313" key="2">
    <source>
        <dbReference type="Proteomes" id="UP000015105"/>
    </source>
</evidence>
<dbReference type="Proteomes" id="UP000015105">
    <property type="component" value="Chromosome 4D"/>
</dbReference>
<evidence type="ECO:0000313" key="1">
    <source>
        <dbReference type="EnsemblPlants" id="AET4Gv20492600.54"/>
    </source>
</evidence>
<reference evidence="1" key="3">
    <citation type="journal article" date="2017" name="Nature">
        <title>Genome sequence of the progenitor of the wheat D genome Aegilops tauschii.</title>
        <authorList>
            <person name="Luo M.C."/>
            <person name="Gu Y.Q."/>
            <person name="Puiu D."/>
            <person name="Wang H."/>
            <person name="Twardziok S.O."/>
            <person name="Deal K.R."/>
            <person name="Huo N."/>
            <person name="Zhu T."/>
            <person name="Wang L."/>
            <person name="Wang Y."/>
            <person name="McGuire P.E."/>
            <person name="Liu S."/>
            <person name="Long H."/>
            <person name="Ramasamy R.K."/>
            <person name="Rodriguez J.C."/>
            <person name="Van S.L."/>
            <person name="Yuan L."/>
            <person name="Wang Z."/>
            <person name="Xia Z."/>
            <person name="Xiao L."/>
            <person name="Anderson O.D."/>
            <person name="Ouyang S."/>
            <person name="Liang Y."/>
            <person name="Zimin A.V."/>
            <person name="Pertea G."/>
            <person name="Qi P."/>
            <person name="Bennetzen J.L."/>
            <person name="Dai X."/>
            <person name="Dawson M.W."/>
            <person name="Muller H.G."/>
            <person name="Kugler K."/>
            <person name="Rivarola-Duarte L."/>
            <person name="Spannagl M."/>
            <person name="Mayer K.F.X."/>
            <person name="Lu F.H."/>
            <person name="Bevan M.W."/>
            <person name="Leroy P."/>
            <person name="Li P."/>
            <person name="You F.M."/>
            <person name="Sun Q."/>
            <person name="Liu Z."/>
            <person name="Lyons E."/>
            <person name="Wicker T."/>
            <person name="Salzberg S.L."/>
            <person name="Devos K.M."/>
            <person name="Dvorak J."/>
        </authorList>
    </citation>
    <scope>NUCLEOTIDE SEQUENCE [LARGE SCALE GENOMIC DNA]</scope>
    <source>
        <strain evidence="1">cv. AL8/78</strain>
    </source>
</reference>
<organism evidence="1 2">
    <name type="scientific">Aegilops tauschii subsp. strangulata</name>
    <name type="common">Goatgrass</name>
    <dbReference type="NCBI Taxonomy" id="200361"/>
    <lineage>
        <taxon>Eukaryota</taxon>
        <taxon>Viridiplantae</taxon>
        <taxon>Streptophyta</taxon>
        <taxon>Embryophyta</taxon>
        <taxon>Tracheophyta</taxon>
        <taxon>Spermatophyta</taxon>
        <taxon>Magnoliopsida</taxon>
        <taxon>Liliopsida</taxon>
        <taxon>Poales</taxon>
        <taxon>Poaceae</taxon>
        <taxon>BOP clade</taxon>
        <taxon>Pooideae</taxon>
        <taxon>Triticodae</taxon>
        <taxon>Triticeae</taxon>
        <taxon>Triticinae</taxon>
        <taxon>Aegilops</taxon>
    </lineage>
</organism>
<reference evidence="2" key="1">
    <citation type="journal article" date="2014" name="Science">
        <title>Ancient hybridizations among the ancestral genomes of bread wheat.</title>
        <authorList>
            <consortium name="International Wheat Genome Sequencing Consortium,"/>
            <person name="Marcussen T."/>
            <person name="Sandve S.R."/>
            <person name="Heier L."/>
            <person name="Spannagl M."/>
            <person name="Pfeifer M."/>
            <person name="Jakobsen K.S."/>
            <person name="Wulff B.B."/>
            <person name="Steuernagel B."/>
            <person name="Mayer K.F."/>
            <person name="Olsen O.A."/>
        </authorList>
    </citation>
    <scope>NUCLEOTIDE SEQUENCE [LARGE SCALE GENOMIC DNA]</scope>
    <source>
        <strain evidence="2">cv. AL8/78</strain>
    </source>
</reference>
<reference evidence="1" key="4">
    <citation type="submission" date="2019-03" db="UniProtKB">
        <authorList>
            <consortium name="EnsemblPlants"/>
        </authorList>
    </citation>
    <scope>IDENTIFICATION</scope>
</reference>
<name>A0A453I9S8_AEGTS</name>
<dbReference type="EnsemblPlants" id="AET4Gv20492600.54">
    <property type="protein sequence ID" value="AET4Gv20492600.54"/>
    <property type="gene ID" value="AET4Gv20492600"/>
</dbReference>
<reference evidence="1" key="5">
    <citation type="journal article" date="2021" name="G3 (Bethesda)">
        <title>Aegilops tauschii genome assembly Aet v5.0 features greater sequence contiguity and improved annotation.</title>
        <authorList>
            <person name="Wang L."/>
            <person name="Zhu T."/>
            <person name="Rodriguez J.C."/>
            <person name="Deal K.R."/>
            <person name="Dubcovsky J."/>
            <person name="McGuire P.E."/>
            <person name="Lux T."/>
            <person name="Spannagl M."/>
            <person name="Mayer K.F.X."/>
            <person name="Baldrich P."/>
            <person name="Meyers B.C."/>
            <person name="Huo N."/>
            <person name="Gu Y.Q."/>
            <person name="Zhou H."/>
            <person name="Devos K.M."/>
            <person name="Bennetzen J.L."/>
            <person name="Unver T."/>
            <person name="Budak H."/>
            <person name="Gulick P.J."/>
            <person name="Galiba G."/>
            <person name="Kalapos B."/>
            <person name="Nelson D.R."/>
            <person name="Li P."/>
            <person name="You F.M."/>
            <person name="Luo M.C."/>
            <person name="Dvorak J."/>
        </authorList>
    </citation>
    <scope>NUCLEOTIDE SEQUENCE [LARGE SCALE GENOMIC DNA]</scope>
    <source>
        <strain evidence="1">cv. AL8/78</strain>
    </source>
</reference>
<dbReference type="PANTHER" id="PTHR12298">
    <property type="entry name" value="PCDC2 PROGRAMMED CELL DEATH PROTEIN 2 -RELATED"/>
    <property type="match status" value="1"/>
</dbReference>